<feature type="region of interest" description="Disordered" evidence="2">
    <location>
        <begin position="364"/>
        <end position="394"/>
    </location>
</feature>
<evidence type="ECO:0000259" key="3">
    <source>
        <dbReference type="PROSITE" id="PS50175"/>
    </source>
</evidence>
<dbReference type="SUPFAM" id="SSF50630">
    <property type="entry name" value="Acid proteases"/>
    <property type="match status" value="1"/>
</dbReference>
<feature type="region of interest" description="Disordered" evidence="2">
    <location>
        <begin position="318"/>
        <end position="337"/>
    </location>
</feature>
<dbReference type="EMBL" id="VIIS01001127">
    <property type="protein sequence ID" value="KAF0301754.1"/>
    <property type="molecule type" value="Genomic_DNA"/>
</dbReference>
<dbReference type="OrthoDB" id="6354630at2759"/>
<dbReference type="InterPro" id="IPR001995">
    <property type="entry name" value="Peptidase_A2_cat"/>
</dbReference>
<dbReference type="InterPro" id="IPR021109">
    <property type="entry name" value="Peptidase_aspartic_dom_sf"/>
</dbReference>
<dbReference type="GO" id="GO:0004190">
    <property type="term" value="F:aspartic-type endopeptidase activity"/>
    <property type="evidence" value="ECO:0007669"/>
    <property type="project" value="InterPro"/>
</dbReference>
<feature type="region of interest" description="Disordered" evidence="2">
    <location>
        <begin position="281"/>
        <end position="311"/>
    </location>
</feature>
<feature type="domain" description="Peptidase A2" evidence="3">
    <location>
        <begin position="147"/>
        <end position="224"/>
    </location>
</feature>
<keyword evidence="1" id="KW-0378">Hydrolase</keyword>
<evidence type="ECO:0000313" key="5">
    <source>
        <dbReference type="Proteomes" id="UP000440578"/>
    </source>
</evidence>
<dbReference type="Gene3D" id="2.40.70.10">
    <property type="entry name" value="Acid Proteases"/>
    <property type="match status" value="1"/>
</dbReference>
<accession>A0A6A4WD95</accession>
<gene>
    <name evidence="4" type="ORF">FJT64_026015</name>
</gene>
<dbReference type="GO" id="GO:0006508">
    <property type="term" value="P:proteolysis"/>
    <property type="evidence" value="ECO:0007669"/>
    <property type="project" value="InterPro"/>
</dbReference>
<dbReference type="AlphaFoldDB" id="A0A6A4WD95"/>
<proteinExistence type="predicted"/>
<keyword evidence="5" id="KW-1185">Reference proteome</keyword>
<dbReference type="PROSITE" id="PS50175">
    <property type="entry name" value="ASP_PROT_RETROV"/>
    <property type="match status" value="1"/>
</dbReference>
<evidence type="ECO:0000256" key="2">
    <source>
        <dbReference type="SAM" id="MobiDB-lite"/>
    </source>
</evidence>
<organism evidence="4 5">
    <name type="scientific">Amphibalanus amphitrite</name>
    <name type="common">Striped barnacle</name>
    <name type="synonym">Balanus amphitrite</name>
    <dbReference type="NCBI Taxonomy" id="1232801"/>
    <lineage>
        <taxon>Eukaryota</taxon>
        <taxon>Metazoa</taxon>
        <taxon>Ecdysozoa</taxon>
        <taxon>Arthropoda</taxon>
        <taxon>Crustacea</taxon>
        <taxon>Multicrustacea</taxon>
        <taxon>Cirripedia</taxon>
        <taxon>Thoracica</taxon>
        <taxon>Thoracicalcarea</taxon>
        <taxon>Balanomorpha</taxon>
        <taxon>Balanoidea</taxon>
        <taxon>Balanidae</taxon>
        <taxon>Amphibalaninae</taxon>
        <taxon>Amphibalanus</taxon>
    </lineage>
</organism>
<protein>
    <recommendedName>
        <fullName evidence="3">Peptidase A2 domain-containing protein</fullName>
    </recommendedName>
</protein>
<name>A0A6A4WD95_AMPAM</name>
<feature type="compositionally biased region" description="Basic residues" evidence="2">
    <location>
        <begin position="384"/>
        <end position="394"/>
    </location>
</feature>
<evidence type="ECO:0000313" key="4">
    <source>
        <dbReference type="EMBL" id="KAF0301754.1"/>
    </source>
</evidence>
<comment type="caution">
    <text evidence="4">The sequence shown here is derived from an EMBL/GenBank/DDBJ whole genome shotgun (WGS) entry which is preliminary data.</text>
</comment>
<sequence length="394" mass="42352">MDVGPSRRFSAVHLLQEDLLLPQPLCCTLLLCRVTNPHLLFKKLQESSLPRLVNSCFGWVVSGAVTDAQCSASLVSCRLLCLGDLRDTEVRNLWELEGVGISSKESESHAEDDAVFKQFESSVRFEGGRYETVSCPYYDAFIEMKRVRMLVDTGSAVSIVPARTYWQLFSHVPLRPAGKLAQWNGSGIKVLGKMSADVTGPDQLSVPAELYVAVGDVPIMGRDLQHQLGVTVSRGSVVCQVKQDQVLPAIKGFVHKRGPVSFELEGGIRVHAERLSPCHTSVRRPYVPGGGGREQADEPDLLPDDAGGGAETVGVETAERREAVGPDQLPDGAGGGAGTVAVETGDGGAAEVDVGGDVWNDSAGNASNVDVEDAGNMEGPYRTRAGRATRRWWR</sequence>
<reference evidence="4 5" key="1">
    <citation type="submission" date="2019-07" db="EMBL/GenBank/DDBJ databases">
        <title>Draft genome assembly of a fouling barnacle, Amphibalanus amphitrite (Darwin, 1854): The first reference genome for Thecostraca.</title>
        <authorList>
            <person name="Kim W."/>
        </authorList>
    </citation>
    <scope>NUCLEOTIDE SEQUENCE [LARGE SCALE GENOMIC DNA]</scope>
    <source>
        <strain evidence="4">SNU_AA5</strain>
        <tissue evidence="4">Soma without cirri and trophi</tissue>
    </source>
</reference>
<dbReference type="Proteomes" id="UP000440578">
    <property type="component" value="Unassembled WGS sequence"/>
</dbReference>
<evidence type="ECO:0000256" key="1">
    <source>
        <dbReference type="ARBA" id="ARBA00022801"/>
    </source>
</evidence>